<evidence type="ECO:0000256" key="6">
    <source>
        <dbReference type="ARBA" id="ARBA00025448"/>
    </source>
</evidence>
<evidence type="ECO:0000256" key="7">
    <source>
        <dbReference type="ARBA" id="ARBA00026066"/>
    </source>
</evidence>
<dbReference type="EMBL" id="BAQD01000124">
    <property type="protein sequence ID" value="GBQ08659.1"/>
    <property type="molecule type" value="Genomic_DNA"/>
</dbReference>
<comment type="pathway">
    <text evidence="1">Cofactor biosynthesis; molybdopterin biosynthesis.</text>
</comment>
<comment type="subunit">
    <text evidence="7">Heterotetramer of 2 MoaD subunits and 2 MoaE subunits. Also stable as homodimer. The enzyme changes between these two forms during catalysis.</text>
</comment>
<evidence type="ECO:0000256" key="4">
    <source>
        <dbReference type="ARBA" id="ARBA00013858"/>
    </source>
</evidence>
<dbReference type="InterPro" id="IPR036563">
    <property type="entry name" value="MoaE_sf"/>
</dbReference>
<evidence type="ECO:0000256" key="3">
    <source>
        <dbReference type="ARBA" id="ARBA00011950"/>
    </source>
</evidence>
<sequence length="142" mass="15960">MAIRFVIAAQEMDITPLKQALRLAEAGGYCAFEGWVRNHNHGRAVKALEYQVYEALARKEGAAILEEAMERFEISAASAMHRSGMLDIGDMAVWIGVSAPHREAAFQACRFIIDAIKQRLPVWKKEHYTEGEAQWVACHHHG</sequence>
<dbReference type="Pfam" id="PF02391">
    <property type="entry name" value="MoaE"/>
    <property type="match status" value="1"/>
</dbReference>
<name>A0ABQ0P0Z9_9PROT</name>
<evidence type="ECO:0000256" key="2">
    <source>
        <dbReference type="ARBA" id="ARBA00005426"/>
    </source>
</evidence>
<dbReference type="CDD" id="cd00756">
    <property type="entry name" value="MoaE"/>
    <property type="match status" value="1"/>
</dbReference>
<accession>A0ABQ0P0Z9</accession>
<dbReference type="EC" id="2.8.1.12" evidence="3"/>
<gene>
    <name evidence="13" type="ORF">AA15669_1862</name>
</gene>
<dbReference type="RefSeq" id="WP_018980081.1">
    <property type="nucleotide sequence ID" value="NZ_BAQD01000124.1"/>
</dbReference>
<dbReference type="PANTHER" id="PTHR23404">
    <property type="entry name" value="MOLYBDOPTERIN SYNTHASE RELATED"/>
    <property type="match status" value="1"/>
</dbReference>
<keyword evidence="5" id="KW-0501">Molybdenum cofactor biosynthesis</keyword>
<protein>
    <recommendedName>
        <fullName evidence="4">Molybdopterin synthase catalytic subunit</fullName>
        <ecNumber evidence="3">2.8.1.12</ecNumber>
    </recommendedName>
    <alternativeName>
        <fullName evidence="10">MPT synthase subunit 2</fullName>
    </alternativeName>
    <alternativeName>
        <fullName evidence="8">Molybdenum cofactor biosynthesis protein E</fullName>
    </alternativeName>
    <alternativeName>
        <fullName evidence="9">Molybdopterin-converting factor large subunit</fullName>
    </alternativeName>
    <alternativeName>
        <fullName evidence="11">Molybdopterin-converting factor subunit 2</fullName>
    </alternativeName>
</protein>
<comment type="function">
    <text evidence="6">Converts molybdopterin precursor Z into molybdopterin. This requires the incorporation of two sulfur atoms into precursor Z to generate a dithiolene group. The sulfur is provided by MoaD.</text>
</comment>
<evidence type="ECO:0000256" key="1">
    <source>
        <dbReference type="ARBA" id="ARBA00005046"/>
    </source>
</evidence>
<evidence type="ECO:0000256" key="10">
    <source>
        <dbReference type="ARBA" id="ARBA00030781"/>
    </source>
</evidence>
<keyword evidence="14" id="KW-1185">Reference proteome</keyword>
<evidence type="ECO:0000313" key="14">
    <source>
        <dbReference type="Proteomes" id="UP001062901"/>
    </source>
</evidence>
<dbReference type="InterPro" id="IPR003448">
    <property type="entry name" value="Mopterin_biosynth_MoaE"/>
</dbReference>
<evidence type="ECO:0000256" key="8">
    <source>
        <dbReference type="ARBA" id="ARBA00029745"/>
    </source>
</evidence>
<dbReference type="SUPFAM" id="SSF54690">
    <property type="entry name" value="Molybdopterin synthase subunit MoaE"/>
    <property type="match status" value="1"/>
</dbReference>
<evidence type="ECO:0000256" key="9">
    <source>
        <dbReference type="ARBA" id="ARBA00030407"/>
    </source>
</evidence>
<evidence type="ECO:0000256" key="11">
    <source>
        <dbReference type="ARBA" id="ARBA00032474"/>
    </source>
</evidence>
<dbReference type="Proteomes" id="UP001062901">
    <property type="component" value="Unassembled WGS sequence"/>
</dbReference>
<proteinExistence type="inferred from homology"/>
<dbReference type="Gene3D" id="3.90.1170.40">
    <property type="entry name" value="Molybdopterin biosynthesis MoaE subunit"/>
    <property type="match status" value="1"/>
</dbReference>
<comment type="catalytic activity">
    <reaction evidence="12">
        <text>2 [molybdopterin-synthase sulfur-carrier protein]-C-terminal-Gly-aminoethanethioate + cyclic pyranopterin phosphate + H2O = molybdopterin + 2 [molybdopterin-synthase sulfur-carrier protein]-C-terminal Gly-Gly + 2 H(+)</text>
        <dbReference type="Rhea" id="RHEA:26333"/>
        <dbReference type="Rhea" id="RHEA-COMP:12202"/>
        <dbReference type="Rhea" id="RHEA-COMP:19907"/>
        <dbReference type="ChEBI" id="CHEBI:15377"/>
        <dbReference type="ChEBI" id="CHEBI:15378"/>
        <dbReference type="ChEBI" id="CHEBI:58698"/>
        <dbReference type="ChEBI" id="CHEBI:59648"/>
        <dbReference type="ChEBI" id="CHEBI:90778"/>
        <dbReference type="ChEBI" id="CHEBI:232372"/>
        <dbReference type="EC" id="2.8.1.12"/>
    </reaction>
</comment>
<evidence type="ECO:0000256" key="5">
    <source>
        <dbReference type="ARBA" id="ARBA00023150"/>
    </source>
</evidence>
<organism evidence="13 14">
    <name type="scientific">Saccharibacter floricola DSM 15669</name>
    <dbReference type="NCBI Taxonomy" id="1123227"/>
    <lineage>
        <taxon>Bacteria</taxon>
        <taxon>Pseudomonadati</taxon>
        <taxon>Pseudomonadota</taxon>
        <taxon>Alphaproteobacteria</taxon>
        <taxon>Acetobacterales</taxon>
        <taxon>Acetobacteraceae</taxon>
        <taxon>Saccharibacter</taxon>
    </lineage>
</organism>
<evidence type="ECO:0000313" key="13">
    <source>
        <dbReference type="EMBL" id="GBQ08659.1"/>
    </source>
</evidence>
<comment type="similarity">
    <text evidence="2">Belongs to the MoaE family.</text>
</comment>
<evidence type="ECO:0000256" key="12">
    <source>
        <dbReference type="ARBA" id="ARBA00049878"/>
    </source>
</evidence>
<comment type="caution">
    <text evidence="13">The sequence shown here is derived from an EMBL/GenBank/DDBJ whole genome shotgun (WGS) entry which is preliminary data.</text>
</comment>
<reference evidence="13" key="1">
    <citation type="submission" date="2013-04" db="EMBL/GenBank/DDBJ databases">
        <title>The genome sequencing project of 58 acetic acid bacteria.</title>
        <authorList>
            <person name="Okamoto-Kainuma A."/>
            <person name="Ishikawa M."/>
            <person name="Umino S."/>
            <person name="Koizumi Y."/>
            <person name="Shiwa Y."/>
            <person name="Yoshikawa H."/>
            <person name="Matsutani M."/>
            <person name="Matsushita K."/>
        </authorList>
    </citation>
    <scope>NUCLEOTIDE SEQUENCE</scope>
    <source>
        <strain evidence="13">DSM 15669</strain>
    </source>
</reference>